<dbReference type="Proteomes" id="UP000463949">
    <property type="component" value="Chromosome"/>
</dbReference>
<dbReference type="AlphaFoldDB" id="A0A857GNB3"/>
<reference evidence="1 2" key="1">
    <citation type="submission" date="2017-10" db="EMBL/GenBank/DDBJ databases">
        <title>Coral associated bacteria.</title>
        <authorList>
            <person name="Wang X."/>
        </authorList>
    </citation>
    <scope>NUCLEOTIDE SEQUENCE [LARGE SCALE GENOMIC DNA]</scope>
    <source>
        <strain evidence="1 2">SCSIO 43005</strain>
    </source>
</reference>
<evidence type="ECO:0000313" key="1">
    <source>
        <dbReference type="EMBL" id="QHD50685.1"/>
    </source>
</evidence>
<dbReference type="Gene3D" id="1.10.30.50">
    <property type="match status" value="1"/>
</dbReference>
<accession>A0A857GNB3</accession>
<protein>
    <submittedName>
        <fullName evidence="1">TIGR02646 family protein</fullName>
    </submittedName>
</protein>
<gene>
    <name evidence="1" type="ORF">CTT34_13830</name>
</gene>
<dbReference type="RefSeq" id="WP_159342939.1">
    <property type="nucleotide sequence ID" value="NZ_CP024621.1"/>
</dbReference>
<dbReference type="InterPro" id="IPR013467">
    <property type="entry name" value="HNH78-like"/>
</dbReference>
<dbReference type="NCBIfam" id="NF041761">
    <property type="entry name" value="PtuB"/>
    <property type="match status" value="1"/>
</dbReference>
<evidence type="ECO:0000313" key="2">
    <source>
        <dbReference type="Proteomes" id="UP000463949"/>
    </source>
</evidence>
<proteinExistence type="predicted"/>
<name>A0A857GNB3_9GAMM</name>
<dbReference type="EMBL" id="CP024621">
    <property type="protein sequence ID" value="QHD50685.1"/>
    <property type="molecule type" value="Genomic_DNA"/>
</dbReference>
<dbReference type="InterPro" id="IPR053575">
    <property type="entry name" value="Retron_Ec78_HNH_endo"/>
</dbReference>
<dbReference type="KEGG" id="hmd:CTT34_13830"/>
<organism evidence="1 2">
    <name type="scientific">Vreelandella aquamarina</name>
    <dbReference type="NCBI Taxonomy" id="77097"/>
    <lineage>
        <taxon>Bacteria</taxon>
        <taxon>Pseudomonadati</taxon>
        <taxon>Pseudomonadota</taxon>
        <taxon>Gammaproteobacteria</taxon>
        <taxon>Oceanospirillales</taxon>
        <taxon>Halomonadaceae</taxon>
        <taxon>Vreelandella</taxon>
    </lineage>
</organism>
<dbReference type="OrthoDB" id="4427988at2"/>
<dbReference type="NCBIfam" id="TIGR02646">
    <property type="entry name" value="retron system putative HNH endonuclease"/>
    <property type="match status" value="1"/>
</dbReference>
<sequence>MHFLTRGHAPGCLKNYQHGRDNWRDLNNNDRAELWLALEAMQGNRCAYCEAEIQQGRRHVEHFVQKGRDPRVTFQWDNLFGSCDRKETCGKHKDHDAGDYHAADLLKPDIDDPDDFFVFVPDGTIYPRQWLNAEQQCRAEETLRVFNLDAEHGALRRMRKAAKAGYIDTAEELWSLVDEFSDEEWQALLDEELDAIEHLPFVTAIRHTLCRVSG</sequence>